<dbReference type="HOGENOM" id="CLU_2174866_0_0_1"/>
<dbReference type="PROSITE" id="PS51257">
    <property type="entry name" value="PROKAR_LIPOPROTEIN"/>
    <property type="match status" value="1"/>
</dbReference>
<reference evidence="2" key="2">
    <citation type="submission" date="2013-04" db="UniProtKB">
        <authorList>
            <consortium name="EnsemblPlants"/>
        </authorList>
    </citation>
    <scope>IDENTIFICATION</scope>
</reference>
<dbReference type="AlphaFoldDB" id="J3KW37"/>
<dbReference type="EnsemblPlants" id="OB01G11930.1">
    <property type="protein sequence ID" value="OB01G11930.1"/>
    <property type="gene ID" value="OB01G11930"/>
</dbReference>
<sequence length="110" mass="10488">MGRCGRELCRSMGLPAGWGLVSCDAVAFGTAEGRRRKLAGGRGVEAGSGAPDGQAAGQRTSLTAYRCREGDGDGGGDGLSGVNEGGAGVAALGDGGGSGFGGVGAADEPD</sequence>
<proteinExistence type="predicted"/>
<evidence type="ECO:0000256" key="1">
    <source>
        <dbReference type="SAM" id="MobiDB-lite"/>
    </source>
</evidence>
<reference evidence="2" key="1">
    <citation type="journal article" date="2013" name="Nat. Commun.">
        <title>Whole-genome sequencing of Oryza brachyantha reveals mechanisms underlying Oryza genome evolution.</title>
        <authorList>
            <person name="Chen J."/>
            <person name="Huang Q."/>
            <person name="Gao D."/>
            <person name="Wang J."/>
            <person name="Lang Y."/>
            <person name="Liu T."/>
            <person name="Li B."/>
            <person name="Bai Z."/>
            <person name="Luis Goicoechea J."/>
            <person name="Liang C."/>
            <person name="Chen C."/>
            <person name="Zhang W."/>
            <person name="Sun S."/>
            <person name="Liao Y."/>
            <person name="Zhang X."/>
            <person name="Yang L."/>
            <person name="Song C."/>
            <person name="Wang M."/>
            <person name="Shi J."/>
            <person name="Liu G."/>
            <person name="Liu J."/>
            <person name="Zhou H."/>
            <person name="Zhou W."/>
            <person name="Yu Q."/>
            <person name="An N."/>
            <person name="Chen Y."/>
            <person name="Cai Q."/>
            <person name="Wang B."/>
            <person name="Liu B."/>
            <person name="Min J."/>
            <person name="Huang Y."/>
            <person name="Wu H."/>
            <person name="Li Z."/>
            <person name="Zhang Y."/>
            <person name="Yin Y."/>
            <person name="Song W."/>
            <person name="Jiang J."/>
            <person name="Jackson S.A."/>
            <person name="Wing R.A."/>
            <person name="Wang J."/>
            <person name="Chen M."/>
        </authorList>
    </citation>
    <scope>NUCLEOTIDE SEQUENCE [LARGE SCALE GENOMIC DNA]</scope>
    <source>
        <strain evidence="2">cv. IRGC 101232</strain>
    </source>
</reference>
<keyword evidence="3" id="KW-1185">Reference proteome</keyword>
<feature type="region of interest" description="Disordered" evidence="1">
    <location>
        <begin position="39"/>
        <end position="110"/>
    </location>
</feature>
<dbReference type="Gramene" id="OB01G11930.1">
    <property type="protein sequence ID" value="OB01G11930.1"/>
    <property type="gene ID" value="OB01G11930"/>
</dbReference>
<evidence type="ECO:0000313" key="3">
    <source>
        <dbReference type="Proteomes" id="UP000006038"/>
    </source>
</evidence>
<accession>J3KW37</accession>
<name>J3KW37_ORYBR</name>
<evidence type="ECO:0000313" key="2">
    <source>
        <dbReference type="EnsemblPlants" id="OB01G11930.1"/>
    </source>
</evidence>
<dbReference type="Proteomes" id="UP000006038">
    <property type="component" value="Chromosome 1"/>
</dbReference>
<feature type="compositionally biased region" description="Gly residues" evidence="1">
    <location>
        <begin position="73"/>
        <end position="104"/>
    </location>
</feature>
<protein>
    <submittedName>
        <fullName evidence="2">Uncharacterized protein</fullName>
    </submittedName>
</protein>
<organism evidence="2">
    <name type="scientific">Oryza brachyantha</name>
    <name type="common">malo sina</name>
    <dbReference type="NCBI Taxonomy" id="4533"/>
    <lineage>
        <taxon>Eukaryota</taxon>
        <taxon>Viridiplantae</taxon>
        <taxon>Streptophyta</taxon>
        <taxon>Embryophyta</taxon>
        <taxon>Tracheophyta</taxon>
        <taxon>Spermatophyta</taxon>
        <taxon>Magnoliopsida</taxon>
        <taxon>Liliopsida</taxon>
        <taxon>Poales</taxon>
        <taxon>Poaceae</taxon>
        <taxon>BOP clade</taxon>
        <taxon>Oryzoideae</taxon>
        <taxon>Oryzeae</taxon>
        <taxon>Oryzinae</taxon>
        <taxon>Oryza</taxon>
    </lineage>
</organism>